<evidence type="ECO:0000313" key="1">
    <source>
        <dbReference type="EMBL" id="CAI8015675.1"/>
    </source>
</evidence>
<accession>A0AA35RQ54</accession>
<reference evidence="1" key="1">
    <citation type="submission" date="2023-03" db="EMBL/GenBank/DDBJ databases">
        <authorList>
            <person name="Steffen K."/>
            <person name="Cardenas P."/>
        </authorList>
    </citation>
    <scope>NUCLEOTIDE SEQUENCE</scope>
</reference>
<keyword evidence="2" id="KW-1185">Reference proteome</keyword>
<evidence type="ECO:0000313" key="2">
    <source>
        <dbReference type="Proteomes" id="UP001174909"/>
    </source>
</evidence>
<dbReference type="Proteomes" id="UP001174909">
    <property type="component" value="Unassembled WGS sequence"/>
</dbReference>
<proteinExistence type="predicted"/>
<protein>
    <submittedName>
        <fullName evidence="1">Uncharacterized protein</fullName>
    </submittedName>
</protein>
<sequence length="146" mass="16639">MNSDFMFDIDGMLKSIDNADVISIFFPSFRKALVVDPRSNDRHSALVQIAPMAASPQERLRLIRRQRPGLPRVRNLAVIPWTRYVDSLVSLGLWDKVIKRLEDGGEDEAIGQCERALDELREMERIELVNAITGKNYQTIWTAPGD</sequence>
<comment type="caution">
    <text evidence="1">The sequence shown here is derived from an EMBL/GenBank/DDBJ whole genome shotgun (WGS) entry which is preliminary data.</text>
</comment>
<dbReference type="EMBL" id="CASHTH010001466">
    <property type="protein sequence ID" value="CAI8015675.1"/>
    <property type="molecule type" value="Genomic_DNA"/>
</dbReference>
<organism evidence="1 2">
    <name type="scientific">Geodia barretti</name>
    <name type="common">Barrett's horny sponge</name>
    <dbReference type="NCBI Taxonomy" id="519541"/>
    <lineage>
        <taxon>Eukaryota</taxon>
        <taxon>Metazoa</taxon>
        <taxon>Porifera</taxon>
        <taxon>Demospongiae</taxon>
        <taxon>Heteroscleromorpha</taxon>
        <taxon>Tetractinellida</taxon>
        <taxon>Astrophorina</taxon>
        <taxon>Geodiidae</taxon>
        <taxon>Geodia</taxon>
    </lineage>
</organism>
<name>A0AA35RQ54_GEOBA</name>
<dbReference type="AlphaFoldDB" id="A0AA35RQ54"/>
<gene>
    <name evidence="1" type="ORF">GBAR_LOCUS9666</name>
</gene>